<dbReference type="OrthoDB" id="495362at2"/>
<keyword evidence="2" id="KW-1185">Reference proteome</keyword>
<reference evidence="1" key="2">
    <citation type="submission" date="2014-03" db="EMBL/GenBank/DDBJ databases">
        <title>Candidatus Competibacter-lineage genomes retrieved from metagenomes reveal functional metabolic diversity.</title>
        <authorList>
            <person name="McIlroy S.J."/>
            <person name="Albertsen M."/>
            <person name="Andresen E.K."/>
            <person name="Saunders A.M."/>
            <person name="Kristiansen R."/>
            <person name="Stokholm-Bjerregaard M."/>
            <person name="Nielsen K.L."/>
            <person name="Nielsen P.H."/>
        </authorList>
    </citation>
    <scope>NUCLEOTIDE SEQUENCE</scope>
    <source>
        <strain evidence="1">Run_A_D11</strain>
    </source>
</reference>
<dbReference type="Proteomes" id="UP000035760">
    <property type="component" value="Unassembled WGS sequence"/>
</dbReference>
<accession>W6MC64</accession>
<evidence type="ECO:0000313" key="2">
    <source>
        <dbReference type="Proteomes" id="UP000035760"/>
    </source>
</evidence>
<protein>
    <submittedName>
        <fullName evidence="1">Uncharacterized protein</fullName>
    </submittedName>
</protein>
<sequence length="138" mass="15671">MPRKSTLDPKVKALLDNLNLDDGDDDLLAEPAEDATEHLRILYERLANGRERALRPGMLAIWKPGLKNRRFPAYGQPAIVVERLSAPILDHETESGMTYYREPLDLLLGILHRDGDFLVYHFDSRRFQPYAAGGTGNR</sequence>
<evidence type="ECO:0000313" key="1">
    <source>
        <dbReference type="EMBL" id="CDI04669.1"/>
    </source>
</evidence>
<gene>
    <name evidence="1" type="ORF">BN873_p20049</name>
</gene>
<proteinExistence type="predicted"/>
<dbReference type="EMBL" id="CBTJ020000114">
    <property type="protein sequence ID" value="CDI04669.1"/>
    <property type="molecule type" value="Genomic_DNA"/>
</dbReference>
<dbReference type="RefSeq" id="WP_048677026.1">
    <property type="nucleotide sequence ID" value="NZ_CBTJ020000114.1"/>
</dbReference>
<organism evidence="1 2">
    <name type="scientific">Candidatus Competibacter denitrificans Run_A_D11</name>
    <dbReference type="NCBI Taxonomy" id="1400863"/>
    <lineage>
        <taxon>Bacteria</taxon>
        <taxon>Pseudomonadati</taxon>
        <taxon>Pseudomonadota</taxon>
        <taxon>Gammaproteobacteria</taxon>
        <taxon>Candidatus Competibacteraceae</taxon>
        <taxon>Candidatus Competibacter</taxon>
    </lineage>
</organism>
<comment type="caution">
    <text evidence="1">The sequence shown here is derived from an EMBL/GenBank/DDBJ whole genome shotgun (WGS) entry which is preliminary data.</text>
</comment>
<dbReference type="AlphaFoldDB" id="W6MC64"/>
<reference evidence="1" key="1">
    <citation type="submission" date="2013-07" db="EMBL/GenBank/DDBJ databases">
        <authorList>
            <person name="McIlroy S."/>
        </authorList>
    </citation>
    <scope>NUCLEOTIDE SEQUENCE [LARGE SCALE GENOMIC DNA]</scope>
    <source>
        <strain evidence="1">Run_A_D11</strain>
    </source>
</reference>
<name>W6MC64_9GAMM</name>